<keyword evidence="14" id="KW-1185">Reference proteome</keyword>
<dbReference type="NCBIfam" id="NF002759">
    <property type="entry name" value="PRK02813.1"/>
    <property type="match status" value="1"/>
</dbReference>
<dbReference type="AlphaFoldDB" id="A0A4R3JRW5"/>
<dbReference type="RefSeq" id="WP_116441774.1">
    <property type="nucleotide sequence ID" value="NZ_BHEO01000008.1"/>
</dbReference>
<evidence type="ECO:0000313" key="12">
    <source>
        <dbReference type="EMBL" id="TCS69895.1"/>
    </source>
</evidence>
<evidence type="ECO:0000313" key="11">
    <source>
        <dbReference type="EMBL" id="GBU05317.1"/>
    </source>
</evidence>
<dbReference type="Gene3D" id="3.40.630.10">
    <property type="entry name" value="Zn peptidases"/>
    <property type="match status" value="1"/>
</dbReference>
<comment type="similarity">
    <text evidence="2 9">Belongs to the peptidase M18 family.</text>
</comment>
<dbReference type="PRINTS" id="PR00932">
    <property type="entry name" value="AMINO1PTASE"/>
</dbReference>
<evidence type="ECO:0000256" key="7">
    <source>
        <dbReference type="ARBA" id="ARBA00022833"/>
    </source>
</evidence>
<sequence>MEQNKYVDKLLKLTKSATSQFHTVLETKKQLEEAGFEEVALRENWDLKRGGKYFMVHHDSTIFAFTIGEEFEGEDGFRLAACHGDFPGFRIKPNPEIVTEGYVQLNTEVYGGVNLASWLDRPLSIAGRVVLRSEDVFHPEVRLVDFKRPLLTIPNIAIHLQKEMNQGVELNRQTQMIPLLGKLAEGEKKEGYFANLLAEEMGVKAEDILEYELNVYNFEEGCLTGAKEEFISAPRLDNLTSVQALATAIIDADRTKGINCAIVYDHEEIGSRSKQGAQSTLIVTILKKIYAALGYSETAFSNAIMDSLLISADVSHAIHPSYAAKNDPTNKAKLNEGFCIKEACSQGYATDSEAIAIVQQICEKEGIAYQKFVNRSDGSAGGTLGSIVSAILPVRTVDMGIPMFAMHSSREFMGREDQESLVKFMTAYFSL</sequence>
<keyword evidence="4 9" id="KW-0645">Protease</keyword>
<evidence type="ECO:0000256" key="8">
    <source>
        <dbReference type="ARBA" id="ARBA00023049"/>
    </source>
</evidence>
<dbReference type="EMBL" id="BHEO01000008">
    <property type="protein sequence ID" value="GBU05317.1"/>
    <property type="molecule type" value="Genomic_DNA"/>
</dbReference>
<dbReference type="GO" id="GO:0008270">
    <property type="term" value="F:zinc ion binding"/>
    <property type="evidence" value="ECO:0007669"/>
    <property type="project" value="InterPro"/>
</dbReference>
<protein>
    <recommendedName>
        <fullName evidence="10">M18 family aminopeptidase</fullName>
        <ecNumber evidence="10">3.4.11.-</ecNumber>
    </recommendedName>
</protein>
<dbReference type="EC" id="3.4.11.-" evidence="10"/>
<keyword evidence="8 9" id="KW-0482">Metalloprotease</keyword>
<evidence type="ECO:0000256" key="2">
    <source>
        <dbReference type="ARBA" id="ARBA00008290"/>
    </source>
</evidence>
<evidence type="ECO:0000256" key="4">
    <source>
        <dbReference type="ARBA" id="ARBA00022670"/>
    </source>
</evidence>
<name>A0A4R3JRW5_9FIRM</name>
<keyword evidence="3 9" id="KW-0031">Aminopeptidase</keyword>
<dbReference type="GO" id="GO:0004177">
    <property type="term" value="F:aminopeptidase activity"/>
    <property type="evidence" value="ECO:0007669"/>
    <property type="project" value="UniProtKB-KW"/>
</dbReference>
<keyword evidence="6 9" id="KW-0378">Hydrolase</keyword>
<evidence type="ECO:0000256" key="6">
    <source>
        <dbReference type="ARBA" id="ARBA00022801"/>
    </source>
</evidence>
<dbReference type="EMBL" id="SLZV01000002">
    <property type="protein sequence ID" value="TCS69895.1"/>
    <property type="molecule type" value="Genomic_DNA"/>
</dbReference>
<reference evidence="11 14" key="1">
    <citation type="journal article" date="2018" name="Int. J. Syst. Evol. Microbiol.">
        <title>Draft Genome Sequence of Faecalimonas umbilicata JCM 30896T, an Acetate-Producing Bacterium Isolated from Human Feces.</title>
        <authorList>
            <person name="Sakamoto M."/>
            <person name="Ikeyama N."/>
            <person name="Yuki M."/>
            <person name="Ohkuma M."/>
        </authorList>
    </citation>
    <scope>NUCLEOTIDE SEQUENCE [LARGE SCALE GENOMIC DNA]</scope>
    <source>
        <strain evidence="11 14">EGH7</strain>
    </source>
</reference>
<evidence type="ECO:0000256" key="3">
    <source>
        <dbReference type="ARBA" id="ARBA00022438"/>
    </source>
</evidence>
<evidence type="ECO:0000256" key="1">
    <source>
        <dbReference type="ARBA" id="ARBA00001947"/>
    </source>
</evidence>
<dbReference type="GO" id="GO:0006508">
    <property type="term" value="P:proteolysis"/>
    <property type="evidence" value="ECO:0007669"/>
    <property type="project" value="UniProtKB-KW"/>
</dbReference>
<gene>
    <name evidence="12" type="ORF">EDD74_10262</name>
    <name evidence="11" type="ORF">FAEUMB_18580</name>
</gene>
<dbReference type="Gene3D" id="2.30.250.10">
    <property type="entry name" value="Aminopeptidase i, Domain 2"/>
    <property type="match status" value="1"/>
</dbReference>
<comment type="cofactor">
    <cofactor evidence="1 10">
        <name>Zn(2+)</name>
        <dbReference type="ChEBI" id="CHEBI:29105"/>
    </cofactor>
</comment>
<dbReference type="Proteomes" id="UP000702954">
    <property type="component" value="Unassembled WGS sequence"/>
</dbReference>
<dbReference type="SUPFAM" id="SSF53187">
    <property type="entry name" value="Zn-dependent exopeptidases"/>
    <property type="match status" value="1"/>
</dbReference>
<evidence type="ECO:0000313" key="14">
    <source>
        <dbReference type="Proteomes" id="UP000702954"/>
    </source>
</evidence>
<organism evidence="12 13">
    <name type="scientific">Faecalimonas umbilicata</name>
    <dbReference type="NCBI Taxonomy" id="1912855"/>
    <lineage>
        <taxon>Bacteria</taxon>
        <taxon>Bacillati</taxon>
        <taxon>Bacillota</taxon>
        <taxon>Clostridia</taxon>
        <taxon>Lachnospirales</taxon>
        <taxon>Lachnospiraceae</taxon>
        <taxon>Faecalimonas</taxon>
    </lineage>
</organism>
<dbReference type="PANTHER" id="PTHR28570">
    <property type="entry name" value="ASPARTYL AMINOPEPTIDASE"/>
    <property type="match status" value="1"/>
</dbReference>
<dbReference type="FunFam" id="2.30.250.10:FF:000003">
    <property type="entry name" value="Probable M18 family aminopeptidase 2"/>
    <property type="match status" value="1"/>
</dbReference>
<reference evidence="12 13" key="2">
    <citation type="submission" date="2019-03" db="EMBL/GenBank/DDBJ databases">
        <title>Genomic Encyclopedia of Type Strains, Phase IV (KMG-IV): sequencing the most valuable type-strain genomes for metagenomic binning, comparative biology and taxonomic classification.</title>
        <authorList>
            <person name="Goeker M."/>
        </authorList>
    </citation>
    <scope>NUCLEOTIDE SEQUENCE [LARGE SCALE GENOMIC DNA]</scope>
    <source>
        <strain evidence="12 13">DSM 103426</strain>
    </source>
</reference>
<dbReference type="SUPFAM" id="SSF101821">
    <property type="entry name" value="Aminopeptidase/glucanase lid domain"/>
    <property type="match status" value="1"/>
</dbReference>
<dbReference type="InterPro" id="IPR023358">
    <property type="entry name" value="Peptidase_M18_dom2"/>
</dbReference>
<dbReference type="GO" id="GO:0005737">
    <property type="term" value="C:cytoplasm"/>
    <property type="evidence" value="ECO:0007669"/>
    <property type="project" value="UniProtKB-ARBA"/>
</dbReference>
<evidence type="ECO:0000256" key="10">
    <source>
        <dbReference type="RuleBase" id="RU004387"/>
    </source>
</evidence>
<evidence type="ECO:0000256" key="5">
    <source>
        <dbReference type="ARBA" id="ARBA00022723"/>
    </source>
</evidence>
<evidence type="ECO:0000313" key="13">
    <source>
        <dbReference type="Proteomes" id="UP000294613"/>
    </source>
</evidence>
<accession>A0A4R3JRW5</accession>
<dbReference type="InterPro" id="IPR001948">
    <property type="entry name" value="Peptidase_M18"/>
</dbReference>
<dbReference type="GO" id="GO:0008237">
    <property type="term" value="F:metallopeptidase activity"/>
    <property type="evidence" value="ECO:0007669"/>
    <property type="project" value="UniProtKB-KW"/>
</dbReference>
<keyword evidence="5 9" id="KW-0479">Metal-binding</keyword>
<evidence type="ECO:0000256" key="9">
    <source>
        <dbReference type="RuleBase" id="RU004386"/>
    </source>
</evidence>
<comment type="caution">
    <text evidence="12">The sequence shown here is derived from an EMBL/GenBank/DDBJ whole genome shotgun (WGS) entry which is preliminary data.</text>
</comment>
<dbReference type="PANTHER" id="PTHR28570:SF3">
    <property type="entry name" value="ASPARTYL AMINOPEPTIDASE"/>
    <property type="match status" value="1"/>
</dbReference>
<dbReference type="Proteomes" id="UP000294613">
    <property type="component" value="Unassembled WGS sequence"/>
</dbReference>
<dbReference type="CDD" id="cd05658">
    <property type="entry name" value="M18_DAP"/>
    <property type="match status" value="1"/>
</dbReference>
<proteinExistence type="inferred from homology"/>
<dbReference type="Pfam" id="PF02127">
    <property type="entry name" value="Peptidase_M18"/>
    <property type="match status" value="1"/>
</dbReference>
<keyword evidence="7 9" id="KW-0862">Zinc</keyword>